<dbReference type="InterPro" id="IPR041712">
    <property type="entry name" value="DHPS-like_MBL-fold"/>
</dbReference>
<feature type="non-terminal residue" evidence="2">
    <location>
        <position position="208"/>
    </location>
</feature>
<dbReference type="InterPro" id="IPR001279">
    <property type="entry name" value="Metallo-B-lactamas"/>
</dbReference>
<sequence>EDSNGSAEPHLKAKHGLAFFIKAKIDDNEVTIMMDTGPTPEDLLHNVDAMGINLQNVNVIALSHAHYDHTGGLIEALKQTKKRVPVIAHPTVFDPKLKIMPHLRLIGAPFKSSVVESAGGVPLLATDPVKIADGITTTGEVPRRTNFESVRGFWTVQDRSFVEDRMIDDQSLVFDVEGKGLVVVAGCAHSGIINTIKHAQKITANNRV</sequence>
<dbReference type="CDD" id="cd07713">
    <property type="entry name" value="DHPS-like_MBL-fold"/>
    <property type="match status" value="1"/>
</dbReference>
<name>X1LC47_9ZZZZ</name>
<dbReference type="Gene3D" id="3.60.15.10">
    <property type="entry name" value="Ribonuclease Z/Hydroxyacylglutathione hydrolase-like"/>
    <property type="match status" value="1"/>
</dbReference>
<feature type="non-terminal residue" evidence="2">
    <location>
        <position position="1"/>
    </location>
</feature>
<evidence type="ECO:0000313" key="2">
    <source>
        <dbReference type="EMBL" id="GAI03426.1"/>
    </source>
</evidence>
<protein>
    <recommendedName>
        <fullName evidence="1">Metallo-beta-lactamase domain-containing protein</fullName>
    </recommendedName>
</protein>
<gene>
    <name evidence="2" type="ORF">S06H3_22952</name>
</gene>
<dbReference type="SUPFAM" id="SSF56281">
    <property type="entry name" value="Metallo-hydrolase/oxidoreductase"/>
    <property type="match status" value="1"/>
</dbReference>
<evidence type="ECO:0000259" key="1">
    <source>
        <dbReference type="Pfam" id="PF00753"/>
    </source>
</evidence>
<dbReference type="GO" id="GO:0016740">
    <property type="term" value="F:transferase activity"/>
    <property type="evidence" value="ECO:0007669"/>
    <property type="project" value="TreeGrafter"/>
</dbReference>
<proteinExistence type="predicted"/>
<feature type="domain" description="Metallo-beta-lactamase" evidence="1">
    <location>
        <begin position="25"/>
        <end position="118"/>
    </location>
</feature>
<organism evidence="2">
    <name type="scientific">marine sediment metagenome</name>
    <dbReference type="NCBI Taxonomy" id="412755"/>
    <lineage>
        <taxon>unclassified sequences</taxon>
        <taxon>metagenomes</taxon>
        <taxon>ecological metagenomes</taxon>
    </lineage>
</organism>
<accession>X1LC47</accession>
<dbReference type="Pfam" id="PF00753">
    <property type="entry name" value="Lactamase_B"/>
    <property type="match status" value="1"/>
</dbReference>
<dbReference type="AlphaFoldDB" id="X1LC47"/>
<dbReference type="InterPro" id="IPR052926">
    <property type="entry name" value="Metallo-beta-lactamase_dom"/>
</dbReference>
<comment type="caution">
    <text evidence="2">The sequence shown here is derived from an EMBL/GenBank/DDBJ whole genome shotgun (WGS) entry which is preliminary data.</text>
</comment>
<dbReference type="EMBL" id="BARV01012374">
    <property type="protein sequence ID" value="GAI03426.1"/>
    <property type="molecule type" value="Genomic_DNA"/>
</dbReference>
<dbReference type="PANTHER" id="PTHR13754:SF13">
    <property type="entry name" value="METALLO-BETA-LACTAMASE SUPERFAMILY PROTEIN (AFU_ORTHOLOGUE AFUA_3G07630)"/>
    <property type="match status" value="1"/>
</dbReference>
<dbReference type="PANTHER" id="PTHR13754">
    <property type="entry name" value="METALLO-BETA-LACTAMASE SUPERFAMILY PROTEIN"/>
    <property type="match status" value="1"/>
</dbReference>
<reference evidence="2" key="1">
    <citation type="journal article" date="2014" name="Front. Microbiol.">
        <title>High frequency of phylogenetically diverse reductive dehalogenase-homologous genes in deep subseafloor sedimentary metagenomes.</title>
        <authorList>
            <person name="Kawai M."/>
            <person name="Futagami T."/>
            <person name="Toyoda A."/>
            <person name="Takaki Y."/>
            <person name="Nishi S."/>
            <person name="Hori S."/>
            <person name="Arai W."/>
            <person name="Tsubouchi T."/>
            <person name="Morono Y."/>
            <person name="Uchiyama I."/>
            <person name="Ito T."/>
            <person name="Fujiyama A."/>
            <person name="Inagaki F."/>
            <person name="Takami H."/>
        </authorList>
    </citation>
    <scope>NUCLEOTIDE SEQUENCE</scope>
    <source>
        <strain evidence="2">Expedition CK06-06</strain>
    </source>
</reference>
<dbReference type="InterPro" id="IPR036866">
    <property type="entry name" value="RibonucZ/Hydroxyglut_hydro"/>
</dbReference>